<reference evidence="2" key="1">
    <citation type="submission" date="2015-10" db="EMBL/GenBank/DDBJ databases">
        <title>Metagenome-Assembled Genomes uncover a global brackish microbiome.</title>
        <authorList>
            <person name="Hugerth L.W."/>
            <person name="Larsson J."/>
            <person name="Alneberg J."/>
            <person name="Lindh M.V."/>
            <person name="Legrand C."/>
            <person name="Pinhassi J."/>
            <person name="Andersson A."/>
        </authorList>
    </citation>
    <scope>NUCLEOTIDE SEQUENCE [LARGE SCALE GENOMIC DNA]</scope>
</reference>
<evidence type="ECO:0000313" key="1">
    <source>
        <dbReference type="EMBL" id="KRO37011.1"/>
    </source>
</evidence>
<name>A0A0R2PME0_9GAMM</name>
<dbReference type="EMBL" id="LIAV01000468">
    <property type="protein sequence ID" value="KRO37011.1"/>
    <property type="molecule type" value="Genomic_DNA"/>
</dbReference>
<accession>A0A0R2PME0</accession>
<organism evidence="1 2">
    <name type="scientific">SAR86 cluster bacterium BACL1 MAG-120920-bin57</name>
    <dbReference type="NCBI Taxonomy" id="1655571"/>
    <lineage>
        <taxon>Bacteria</taxon>
        <taxon>Pseudomonadati</taxon>
        <taxon>Pseudomonadota</taxon>
        <taxon>Gammaproteobacteria</taxon>
        <taxon>SAR86 cluster</taxon>
    </lineage>
</organism>
<dbReference type="Gene3D" id="1.10.357.10">
    <property type="entry name" value="Tetracycline Repressor, domain 2"/>
    <property type="match status" value="1"/>
</dbReference>
<proteinExistence type="predicted"/>
<feature type="non-terminal residue" evidence="1">
    <location>
        <position position="1"/>
    </location>
</feature>
<evidence type="ECO:0000313" key="2">
    <source>
        <dbReference type="Proteomes" id="UP000050874"/>
    </source>
</evidence>
<comment type="caution">
    <text evidence="1">The sequence shown here is derived from an EMBL/GenBank/DDBJ whole genome shotgun (WGS) entry which is preliminary data.</text>
</comment>
<dbReference type="Proteomes" id="UP000050874">
    <property type="component" value="Unassembled WGS sequence"/>
</dbReference>
<dbReference type="AlphaFoldDB" id="A0A0R2PME0"/>
<sequence length="143" mass="15886">PSKEELIVATVDRVLKKHGKIAMDTIKDHSSPIKKLESFLAVANQAVGPRFEKFTSSLSNLSTSKPMVDYHEQYITAFIKSLLDDAKSNNEIQDIDTQATAMLLGGLGRYFQAKTLLKDLKQTPEQTSNFFTQVIINGIKLGN</sequence>
<protein>
    <submittedName>
        <fullName evidence="1">TetR family transcriptional regulator</fullName>
    </submittedName>
</protein>
<gene>
    <name evidence="1" type="ORF">ABR63_04550</name>
</gene>